<gene>
    <name evidence="8" type="ORF">UCRPC4_g05176</name>
</gene>
<feature type="transmembrane region" description="Helical" evidence="6">
    <location>
        <begin position="378"/>
        <end position="399"/>
    </location>
</feature>
<evidence type="ECO:0000256" key="6">
    <source>
        <dbReference type="SAM" id="Phobius"/>
    </source>
</evidence>
<evidence type="ECO:0000256" key="5">
    <source>
        <dbReference type="ARBA" id="ARBA00023136"/>
    </source>
</evidence>
<dbReference type="EMBL" id="LCWF01000133">
    <property type="protein sequence ID" value="KKY17974.1"/>
    <property type="molecule type" value="Genomic_DNA"/>
</dbReference>
<feature type="transmembrane region" description="Helical" evidence="6">
    <location>
        <begin position="50"/>
        <end position="67"/>
    </location>
</feature>
<proteinExistence type="predicted"/>
<dbReference type="InterPro" id="IPR036259">
    <property type="entry name" value="MFS_trans_sf"/>
</dbReference>
<dbReference type="PANTHER" id="PTHR43791">
    <property type="entry name" value="PERMEASE-RELATED"/>
    <property type="match status" value="1"/>
</dbReference>
<organism evidence="8 9">
    <name type="scientific">Phaeomoniella chlamydospora</name>
    <name type="common">Phaeoacremonium chlamydosporum</name>
    <dbReference type="NCBI Taxonomy" id="158046"/>
    <lineage>
        <taxon>Eukaryota</taxon>
        <taxon>Fungi</taxon>
        <taxon>Dikarya</taxon>
        <taxon>Ascomycota</taxon>
        <taxon>Pezizomycotina</taxon>
        <taxon>Eurotiomycetes</taxon>
        <taxon>Chaetothyriomycetidae</taxon>
        <taxon>Phaeomoniellales</taxon>
        <taxon>Phaeomoniellaceae</taxon>
        <taxon>Phaeomoniella</taxon>
    </lineage>
</organism>
<feature type="transmembrane region" description="Helical" evidence="6">
    <location>
        <begin position="214"/>
        <end position="236"/>
    </location>
</feature>
<name>A0A0G2E5J6_PHACM</name>
<dbReference type="PANTHER" id="PTHR43791:SF20">
    <property type="entry name" value="TRANSPORTER, PUTATIVE (AFU_ORTHOLOGUE AFUA_3G14670)-RELATED"/>
    <property type="match status" value="1"/>
</dbReference>
<comment type="caution">
    <text evidence="8">The sequence shown here is derived from an EMBL/GenBank/DDBJ whole genome shotgun (WGS) entry which is preliminary data.</text>
</comment>
<feature type="domain" description="Major facilitator superfamily (MFS) profile" evidence="7">
    <location>
        <begin position="54"/>
        <end position="463"/>
    </location>
</feature>
<evidence type="ECO:0000256" key="1">
    <source>
        <dbReference type="ARBA" id="ARBA00004141"/>
    </source>
</evidence>
<dbReference type="GO" id="GO:0016020">
    <property type="term" value="C:membrane"/>
    <property type="evidence" value="ECO:0007669"/>
    <property type="project" value="UniProtKB-SubCell"/>
</dbReference>
<keyword evidence="5 6" id="KW-0472">Membrane</keyword>
<feature type="transmembrane region" description="Helical" evidence="6">
    <location>
        <begin position="352"/>
        <end position="372"/>
    </location>
</feature>
<feature type="transmembrane region" description="Helical" evidence="6">
    <location>
        <begin position="411"/>
        <end position="429"/>
    </location>
</feature>
<keyword evidence="4 6" id="KW-1133">Transmembrane helix</keyword>
<dbReference type="InterPro" id="IPR011701">
    <property type="entry name" value="MFS"/>
</dbReference>
<evidence type="ECO:0000259" key="7">
    <source>
        <dbReference type="PROSITE" id="PS50850"/>
    </source>
</evidence>
<keyword evidence="9" id="KW-1185">Reference proteome</keyword>
<dbReference type="SUPFAM" id="SSF103473">
    <property type="entry name" value="MFS general substrate transporter"/>
    <property type="match status" value="1"/>
</dbReference>
<dbReference type="InterPro" id="IPR020846">
    <property type="entry name" value="MFS_dom"/>
</dbReference>
<dbReference type="AlphaFoldDB" id="A0A0G2E5J6"/>
<evidence type="ECO:0000313" key="9">
    <source>
        <dbReference type="Proteomes" id="UP000053317"/>
    </source>
</evidence>
<feature type="transmembrane region" description="Helical" evidence="6">
    <location>
        <begin position="320"/>
        <end position="340"/>
    </location>
</feature>
<accession>A0A0G2E5J6</accession>
<evidence type="ECO:0000256" key="4">
    <source>
        <dbReference type="ARBA" id="ARBA00022989"/>
    </source>
</evidence>
<evidence type="ECO:0000256" key="2">
    <source>
        <dbReference type="ARBA" id="ARBA00022448"/>
    </source>
</evidence>
<comment type="subcellular location">
    <subcellularLocation>
        <location evidence="1">Membrane</location>
        <topology evidence="1">Multi-pass membrane protein</topology>
    </subcellularLocation>
</comment>
<protein>
    <submittedName>
        <fullName evidence="8">Putative allantoate permease</fullName>
    </submittedName>
</protein>
<reference evidence="8 9" key="2">
    <citation type="submission" date="2015-05" db="EMBL/GenBank/DDBJ databases">
        <authorList>
            <person name="Morales-Cruz A."/>
            <person name="Amrine K.C."/>
            <person name="Cantu D."/>
        </authorList>
    </citation>
    <scope>NUCLEOTIDE SEQUENCE [LARGE SCALE GENOMIC DNA]</scope>
    <source>
        <strain evidence="8">UCRPC4</strain>
    </source>
</reference>
<sequence length="507" mass="56441">MAEVLKPDPKVRHFDHIEVLVTQGLPLPSELSHLDNDELRKLEKDTVKRLDCFLLPAVVLLFLLNILDRNNIANAKIVGLTDTLNLTNNQYNTCLMIFYVGYVMTQLPSNVLIAKVRPSIYIGCVTSAWGVVSLSQAFTKNFTGLVVSRFILGLVEGPFLPGVFLLMSCWYKQSELPPRIAFLYGANMLASAFGGLIAAGITSQMEGVAGRASWEWLFIIEGSITVVIALLVIPFLPDYPTKTKRWWLRPDHQLLVEWRLRNENAGIVDEDPESLIWGVKQALVDPKLYMFIVLQMSLLTAQSFNNFFPSIVGTLGYNSTITLLLTAPPYFFAFLCSLAISFHAARKKERGFHIAIPLSFALLGNLMAMFTPALSSRYFSMFLMTAGSYSPYCLCVSWLSSTMPRPRAKRAASLAIVNLMGAGVAHFYTAYMFPDFQKPRYYIGGGVMSGACLVCAGMAMGIKWHLKRENQQIEQMENSSGELAGGKIRGAKEGHAGEAHVMFRYVH</sequence>
<dbReference type="Pfam" id="PF07690">
    <property type="entry name" value="MFS_1"/>
    <property type="match status" value="1"/>
</dbReference>
<feature type="transmembrane region" description="Helical" evidence="6">
    <location>
        <begin position="288"/>
        <end position="308"/>
    </location>
</feature>
<dbReference type="PROSITE" id="PS50850">
    <property type="entry name" value="MFS"/>
    <property type="match status" value="1"/>
</dbReference>
<feature type="transmembrane region" description="Helical" evidence="6">
    <location>
        <begin position="119"/>
        <end position="138"/>
    </location>
</feature>
<dbReference type="FunFam" id="1.20.1250.20:FF:000013">
    <property type="entry name" value="MFS general substrate transporter"/>
    <property type="match status" value="1"/>
</dbReference>
<keyword evidence="2" id="KW-0813">Transport</keyword>
<feature type="transmembrane region" description="Helical" evidence="6">
    <location>
        <begin position="182"/>
        <end position="202"/>
    </location>
</feature>
<dbReference type="FunFam" id="1.20.1250.20:FF:000057">
    <property type="entry name" value="MFS general substrate transporter"/>
    <property type="match status" value="1"/>
</dbReference>
<feature type="transmembrane region" description="Helical" evidence="6">
    <location>
        <begin position="90"/>
        <end position="107"/>
    </location>
</feature>
<feature type="transmembrane region" description="Helical" evidence="6">
    <location>
        <begin position="441"/>
        <end position="462"/>
    </location>
</feature>
<feature type="transmembrane region" description="Helical" evidence="6">
    <location>
        <begin position="150"/>
        <end position="170"/>
    </location>
</feature>
<reference evidence="8 9" key="1">
    <citation type="submission" date="2015-05" db="EMBL/GenBank/DDBJ databases">
        <title>Distinctive expansion of gene families associated with plant cell wall degradation and secondary metabolism in the genomes of grapevine trunk pathogens.</title>
        <authorList>
            <person name="Lawrence D.P."/>
            <person name="Travadon R."/>
            <person name="Rolshausen P.E."/>
            <person name="Baumgartner K."/>
        </authorList>
    </citation>
    <scope>NUCLEOTIDE SEQUENCE [LARGE SCALE GENOMIC DNA]</scope>
    <source>
        <strain evidence="8">UCRPC4</strain>
    </source>
</reference>
<evidence type="ECO:0000256" key="3">
    <source>
        <dbReference type="ARBA" id="ARBA00022692"/>
    </source>
</evidence>
<dbReference type="Proteomes" id="UP000053317">
    <property type="component" value="Unassembled WGS sequence"/>
</dbReference>
<keyword evidence="3 6" id="KW-0812">Transmembrane</keyword>
<evidence type="ECO:0000313" key="8">
    <source>
        <dbReference type="EMBL" id="KKY17974.1"/>
    </source>
</evidence>
<dbReference type="GO" id="GO:0022857">
    <property type="term" value="F:transmembrane transporter activity"/>
    <property type="evidence" value="ECO:0007669"/>
    <property type="project" value="InterPro"/>
</dbReference>
<dbReference type="Gene3D" id="1.20.1250.20">
    <property type="entry name" value="MFS general substrate transporter like domains"/>
    <property type="match status" value="2"/>
</dbReference>
<dbReference type="OrthoDB" id="2250022at2759"/>